<protein>
    <recommendedName>
        <fullName evidence="5">Acetylornithine aminotransferase</fullName>
        <shortName evidence="5">ACOAT</shortName>
        <ecNumber evidence="5">2.6.1.11</ecNumber>
    </recommendedName>
</protein>
<organism evidence="6 7">
    <name type="scientific">Gilvimarinus xylanilyticus</name>
    <dbReference type="NCBI Taxonomy" id="2944139"/>
    <lineage>
        <taxon>Bacteria</taxon>
        <taxon>Pseudomonadati</taxon>
        <taxon>Pseudomonadota</taxon>
        <taxon>Gammaproteobacteria</taxon>
        <taxon>Cellvibrionales</taxon>
        <taxon>Cellvibrionaceae</taxon>
        <taxon>Gilvimarinus</taxon>
    </lineage>
</organism>
<comment type="subunit">
    <text evidence="5">Homodimer.</text>
</comment>
<keyword evidence="5" id="KW-0055">Arginine biosynthesis</keyword>
<reference evidence="6" key="2">
    <citation type="submission" date="2023-01" db="EMBL/GenBank/DDBJ databases">
        <title>Gilvimarinus xylanilyticus HB14 isolated from Caulerpa lentillifera aquaculture base in Hainan, China.</title>
        <authorList>
            <person name="Zhang Y.-J."/>
        </authorList>
    </citation>
    <scope>NUCLEOTIDE SEQUENCE</scope>
    <source>
        <strain evidence="6">HB14</strain>
    </source>
</reference>
<dbReference type="EMBL" id="JAMFTH010000001">
    <property type="protein sequence ID" value="MCP8898935.1"/>
    <property type="molecule type" value="Genomic_DNA"/>
</dbReference>
<reference evidence="6" key="1">
    <citation type="submission" date="2022-05" db="EMBL/GenBank/DDBJ databases">
        <authorList>
            <person name="Sun H.-N."/>
        </authorList>
    </citation>
    <scope>NUCLEOTIDE SEQUENCE</scope>
    <source>
        <strain evidence="6">HB14</strain>
    </source>
</reference>
<name>A0A9X2KWG7_9GAMM</name>
<dbReference type="InterPro" id="IPR050103">
    <property type="entry name" value="Class-III_PLP-dep_AT"/>
</dbReference>
<dbReference type="PIRSF" id="PIRSF000521">
    <property type="entry name" value="Transaminase_4ab_Lys_Orn"/>
    <property type="match status" value="1"/>
</dbReference>
<dbReference type="GO" id="GO:0006526">
    <property type="term" value="P:L-arginine biosynthetic process"/>
    <property type="evidence" value="ECO:0007669"/>
    <property type="project" value="UniProtKB-UniRule"/>
</dbReference>
<dbReference type="InterPro" id="IPR015422">
    <property type="entry name" value="PyrdxlP-dep_Trfase_small"/>
</dbReference>
<comment type="similarity">
    <text evidence="5">Belongs to the class-III pyridoxal-phosphate-dependent aminotransferase family. ArgD subfamily.</text>
</comment>
<dbReference type="GO" id="GO:0042802">
    <property type="term" value="F:identical protein binding"/>
    <property type="evidence" value="ECO:0007669"/>
    <property type="project" value="TreeGrafter"/>
</dbReference>
<comment type="cofactor">
    <cofactor evidence="5">
        <name>pyridoxal 5'-phosphate</name>
        <dbReference type="ChEBI" id="CHEBI:597326"/>
    </cofactor>
    <text evidence="5">Binds 1 pyridoxal phosphate per subunit.</text>
</comment>
<feature type="binding site" evidence="5">
    <location>
        <position position="130"/>
    </location>
    <ligand>
        <name>N(2)-acetyl-L-ornithine</name>
        <dbReference type="ChEBI" id="CHEBI:57805"/>
    </ligand>
</feature>
<comment type="subcellular location">
    <subcellularLocation>
        <location evidence="5">Cytoplasm</location>
    </subcellularLocation>
</comment>
<keyword evidence="5" id="KW-0963">Cytoplasm</keyword>
<dbReference type="HAMAP" id="MF_01107">
    <property type="entry name" value="ArgD_aminotrans_3"/>
    <property type="match status" value="1"/>
</dbReference>
<keyword evidence="7" id="KW-1185">Reference proteome</keyword>
<evidence type="ECO:0000313" key="7">
    <source>
        <dbReference type="Proteomes" id="UP001139319"/>
    </source>
</evidence>
<evidence type="ECO:0000256" key="4">
    <source>
        <dbReference type="ARBA" id="ARBA00022898"/>
    </source>
</evidence>
<feature type="binding site" evidence="5">
    <location>
        <position position="272"/>
    </location>
    <ligand>
        <name>pyridoxal 5'-phosphate</name>
        <dbReference type="ChEBI" id="CHEBI:597326"/>
    </ligand>
</feature>
<keyword evidence="2 5" id="KW-0028">Amino-acid biosynthesis</keyword>
<dbReference type="SUPFAM" id="SSF53383">
    <property type="entry name" value="PLP-dependent transferases"/>
    <property type="match status" value="1"/>
</dbReference>
<evidence type="ECO:0000313" key="6">
    <source>
        <dbReference type="EMBL" id="MCP8898935.1"/>
    </source>
</evidence>
<dbReference type="AlphaFoldDB" id="A0A9X2KWG7"/>
<evidence type="ECO:0000256" key="5">
    <source>
        <dbReference type="HAMAP-Rule" id="MF_01107"/>
    </source>
</evidence>
<sequence>MSTLMNTYGARTLTLVKGAGSRVWDDAGKSYIDGISGIAVCGLGHSHAAVTRAISEQADKLLHVSNLYNIPPQQSLADKLCRAAQMDKVFFSNSGAEANEAAIKLARKYGNDKGVENPTIVVMNSAFHGRTMATLTATGNAKAQQGFEPLLPGFVRAPFNDIAAIEVLAAEHKNIVAVLVEPVQGEGGVRVPHADYLPKLRELCDRHEWLMMLDEIQTGNGRTGKYFAYQHSQALPDVVTTAKGLGNGLPIGACLARGKAAEVFGPGNHGSTFGGNPLACHGAEAVVDTLTGGDLIERVAQRGEQMLQSFKDKLAGNDKVVDIRGQGLMLGIELESPCLELVAKARELGLLINVTAGNTVRLLPTFIMTDEETDELVNGVVQLIEQFEPNDE</sequence>
<dbReference type="InterPro" id="IPR049704">
    <property type="entry name" value="Aminotrans_3_PPA_site"/>
</dbReference>
<keyword evidence="4 5" id="KW-0663">Pyridoxal phosphate</keyword>
<dbReference type="Pfam" id="PF00202">
    <property type="entry name" value="Aminotran_3"/>
    <property type="match status" value="1"/>
</dbReference>
<dbReference type="InterPro" id="IPR005814">
    <property type="entry name" value="Aminotrans_3"/>
</dbReference>
<comment type="caution">
    <text evidence="6">The sequence shown here is derived from an EMBL/GenBank/DDBJ whole genome shotgun (WGS) entry which is preliminary data.</text>
</comment>
<comment type="catalytic activity">
    <reaction evidence="5">
        <text>N(2)-acetyl-L-ornithine + 2-oxoglutarate = N-acetyl-L-glutamate 5-semialdehyde + L-glutamate</text>
        <dbReference type="Rhea" id="RHEA:18049"/>
        <dbReference type="ChEBI" id="CHEBI:16810"/>
        <dbReference type="ChEBI" id="CHEBI:29123"/>
        <dbReference type="ChEBI" id="CHEBI:29985"/>
        <dbReference type="ChEBI" id="CHEBI:57805"/>
        <dbReference type="EC" id="2.6.1.11"/>
    </reaction>
</comment>
<comment type="miscellaneous">
    <text evidence="5">May also have succinyldiaminopimelate aminotransferase activity, thus carrying out the corresponding step in lysine biosynthesis.</text>
</comment>
<dbReference type="GO" id="GO:0030170">
    <property type="term" value="F:pyridoxal phosphate binding"/>
    <property type="evidence" value="ECO:0007669"/>
    <property type="project" value="InterPro"/>
</dbReference>
<dbReference type="CDD" id="cd00610">
    <property type="entry name" value="OAT_like"/>
    <property type="match status" value="1"/>
</dbReference>
<proteinExistence type="inferred from homology"/>
<gene>
    <name evidence="5" type="primary">argD</name>
    <name evidence="6" type="ORF">M6D89_06455</name>
</gene>
<dbReference type="Gene3D" id="3.90.1150.10">
    <property type="entry name" value="Aspartate Aminotransferase, domain 1"/>
    <property type="match status" value="1"/>
</dbReference>
<evidence type="ECO:0000256" key="3">
    <source>
        <dbReference type="ARBA" id="ARBA00022679"/>
    </source>
</evidence>
<dbReference type="FunFam" id="3.40.640.10:FF:000004">
    <property type="entry name" value="Acetylornithine aminotransferase"/>
    <property type="match status" value="1"/>
</dbReference>
<dbReference type="NCBIfam" id="TIGR00707">
    <property type="entry name" value="argD"/>
    <property type="match status" value="1"/>
</dbReference>
<feature type="binding site" evidence="5">
    <location>
        <begin position="214"/>
        <end position="217"/>
    </location>
    <ligand>
        <name>pyridoxal 5'-phosphate</name>
        <dbReference type="ChEBI" id="CHEBI:597326"/>
    </ligand>
</feature>
<dbReference type="InterPro" id="IPR004636">
    <property type="entry name" value="AcOrn/SuccOrn_fam"/>
</dbReference>
<keyword evidence="3 5" id="KW-0808">Transferase</keyword>
<feature type="binding site" evidence="5">
    <location>
        <begin position="95"/>
        <end position="96"/>
    </location>
    <ligand>
        <name>pyridoxal 5'-phosphate</name>
        <dbReference type="ChEBI" id="CHEBI:597326"/>
    </ligand>
</feature>
<dbReference type="Gene3D" id="3.40.640.10">
    <property type="entry name" value="Type I PLP-dependent aspartate aminotransferase-like (Major domain)"/>
    <property type="match status" value="1"/>
</dbReference>
<feature type="modified residue" description="N6-(pyridoxal phosphate)lysine" evidence="5">
    <location>
        <position position="243"/>
    </location>
</feature>
<keyword evidence="1 5" id="KW-0032">Aminotransferase</keyword>
<feature type="binding site" evidence="5">
    <location>
        <position position="271"/>
    </location>
    <ligand>
        <name>N(2)-acetyl-L-ornithine</name>
        <dbReference type="ChEBI" id="CHEBI:57805"/>
    </ligand>
</feature>
<dbReference type="EC" id="2.6.1.11" evidence="5"/>
<dbReference type="GO" id="GO:0005737">
    <property type="term" value="C:cytoplasm"/>
    <property type="evidence" value="ECO:0007669"/>
    <property type="project" value="UniProtKB-SubCell"/>
</dbReference>
<comment type="pathway">
    <text evidence="5">Amino-acid biosynthesis; L-arginine biosynthesis; N(2)-acetyl-L-ornithine from L-glutamate: step 4/4.</text>
</comment>
<dbReference type="PANTHER" id="PTHR11986">
    <property type="entry name" value="AMINOTRANSFERASE CLASS III"/>
    <property type="match status" value="1"/>
</dbReference>
<dbReference type="GO" id="GO:0003992">
    <property type="term" value="F:N2-acetyl-L-ornithine:2-oxoglutarate 5-aminotransferase activity"/>
    <property type="evidence" value="ECO:0007669"/>
    <property type="project" value="UniProtKB-UniRule"/>
</dbReference>
<accession>A0A9X2KWG7</accession>
<dbReference type="NCBIfam" id="NF002325">
    <property type="entry name" value="PRK01278.1"/>
    <property type="match status" value="1"/>
</dbReference>
<dbReference type="RefSeq" id="WP_253967201.1">
    <property type="nucleotide sequence ID" value="NZ_JAMFTH010000001.1"/>
</dbReference>
<feature type="binding site" evidence="5">
    <location>
        <position position="127"/>
    </location>
    <ligand>
        <name>pyridoxal 5'-phosphate</name>
        <dbReference type="ChEBI" id="CHEBI:597326"/>
    </ligand>
</feature>
<evidence type="ECO:0000256" key="1">
    <source>
        <dbReference type="ARBA" id="ARBA00022576"/>
    </source>
</evidence>
<evidence type="ECO:0000256" key="2">
    <source>
        <dbReference type="ARBA" id="ARBA00022605"/>
    </source>
</evidence>
<dbReference type="InterPro" id="IPR015424">
    <property type="entry name" value="PyrdxlP-dep_Trfase"/>
</dbReference>
<dbReference type="PANTHER" id="PTHR11986:SF79">
    <property type="entry name" value="ACETYLORNITHINE AMINOTRANSFERASE, MITOCHONDRIAL"/>
    <property type="match status" value="1"/>
</dbReference>
<dbReference type="PROSITE" id="PS00600">
    <property type="entry name" value="AA_TRANSFER_CLASS_3"/>
    <property type="match status" value="1"/>
</dbReference>
<dbReference type="Proteomes" id="UP001139319">
    <property type="component" value="Unassembled WGS sequence"/>
</dbReference>
<dbReference type="InterPro" id="IPR015421">
    <property type="entry name" value="PyrdxlP-dep_Trfase_major"/>
</dbReference>